<proteinExistence type="predicted"/>
<reference evidence="2 3" key="2">
    <citation type="journal article" date="2016" name="Genome Announc.">
        <title>Draft Genome Sequence of Erythromycin- and Oxytetracycline-Sensitive Nocardia seriolae Strain U-1 (NBRC 110359).</title>
        <authorList>
            <person name="Imajoh M."/>
            <person name="Sukeda M."/>
            <person name="Shimizu M."/>
            <person name="Yamane J."/>
            <person name="Ohnishi K."/>
            <person name="Oshima S."/>
        </authorList>
    </citation>
    <scope>NUCLEOTIDE SEQUENCE [LARGE SCALE GENOMIC DNA]</scope>
    <source>
        <strain evidence="2 3">U-1</strain>
    </source>
</reference>
<evidence type="ECO:0000313" key="4">
    <source>
        <dbReference type="Proteomes" id="UP000180166"/>
    </source>
</evidence>
<accession>A0A0B8N7J7</accession>
<dbReference type="Proteomes" id="UP000180166">
    <property type="component" value="Chromosome"/>
</dbReference>
<organism evidence="2 3">
    <name type="scientific">Nocardia seriolae</name>
    <dbReference type="NCBI Taxonomy" id="37332"/>
    <lineage>
        <taxon>Bacteria</taxon>
        <taxon>Bacillati</taxon>
        <taxon>Actinomycetota</taxon>
        <taxon>Actinomycetes</taxon>
        <taxon>Mycobacteriales</taxon>
        <taxon>Nocardiaceae</taxon>
        <taxon>Nocardia</taxon>
    </lineage>
</organism>
<dbReference type="KEGG" id="nsr:NS506_01827"/>
<gene>
    <name evidence="1" type="ORF">NS506_01827</name>
    <name evidence="2" type="ORF">NSK11_contig00063-0014</name>
</gene>
<evidence type="ECO:0000313" key="2">
    <source>
        <dbReference type="EMBL" id="GAP29743.1"/>
    </source>
</evidence>
<protein>
    <submittedName>
        <fullName evidence="2">Uncharacterized protein</fullName>
    </submittedName>
</protein>
<dbReference type="EMBL" id="BBYQ01000063">
    <property type="protein sequence ID" value="GAP29743.1"/>
    <property type="molecule type" value="Genomic_DNA"/>
</dbReference>
<name>A0A0B8N7J7_9NOCA</name>
<dbReference type="GeneID" id="93370392"/>
<dbReference type="OrthoDB" id="4471257at2"/>
<sequence length="108" mass="11661">MTTTVMLLGLKTTVVDAVRERLDLPDIEIRPGTGPEDFEQALAETSIDHVIMGAALDLEDRLRIVRAAFELSDHTTVHMKDFASGPEGFEPFACAVLVGLHGTPNGDS</sequence>
<dbReference type="AlphaFoldDB" id="A0A0B8N7J7"/>
<keyword evidence="3" id="KW-1185">Reference proteome</keyword>
<evidence type="ECO:0000313" key="3">
    <source>
        <dbReference type="Proteomes" id="UP000037179"/>
    </source>
</evidence>
<dbReference type="EMBL" id="CP017839">
    <property type="protein sequence ID" value="APA95895.1"/>
    <property type="molecule type" value="Genomic_DNA"/>
</dbReference>
<reference evidence="1 4" key="3">
    <citation type="submission" date="2016-10" db="EMBL/GenBank/DDBJ databases">
        <title>Genome sequence of Nocardia seriolae strain EM150506, isolated from Anguila japonica.</title>
        <authorList>
            <person name="Han H.-J."/>
        </authorList>
    </citation>
    <scope>NUCLEOTIDE SEQUENCE [LARGE SCALE GENOMIC DNA]</scope>
    <source>
        <strain evidence="1 4">EM150506</strain>
    </source>
</reference>
<evidence type="ECO:0000313" key="1">
    <source>
        <dbReference type="EMBL" id="APA95895.1"/>
    </source>
</evidence>
<reference evidence="3" key="1">
    <citation type="submission" date="2015-07" db="EMBL/GenBank/DDBJ databases">
        <title>Nocardia seriolae U-1 whole genome shotgun sequence.</title>
        <authorList>
            <person name="Imajoh M."/>
            <person name="Fukumoto Y."/>
            <person name="Sukeda M."/>
            <person name="Yamane J."/>
            <person name="Yamasaki K."/>
            <person name="Shimizu M."/>
            <person name="Ohnishi K."/>
            <person name="Oshima S."/>
        </authorList>
    </citation>
    <scope>NUCLEOTIDE SEQUENCE [LARGE SCALE GENOMIC DNA]</scope>
    <source>
        <strain evidence="3">U-1</strain>
    </source>
</reference>
<dbReference type="Proteomes" id="UP000037179">
    <property type="component" value="Unassembled WGS sequence"/>
</dbReference>
<dbReference type="RefSeq" id="WP_033091089.1">
    <property type="nucleotide sequence ID" value="NZ_AP017900.1"/>
</dbReference>